<evidence type="ECO:0000313" key="1">
    <source>
        <dbReference type="EMBL" id="GKV19530.1"/>
    </source>
</evidence>
<reference evidence="1 2" key="1">
    <citation type="journal article" date="2021" name="Commun. Biol.">
        <title>The genome of Shorea leprosula (Dipterocarpaceae) highlights the ecological relevance of drought in aseasonal tropical rainforests.</title>
        <authorList>
            <person name="Ng K.K.S."/>
            <person name="Kobayashi M.J."/>
            <person name="Fawcett J.A."/>
            <person name="Hatakeyama M."/>
            <person name="Paape T."/>
            <person name="Ng C.H."/>
            <person name="Ang C.C."/>
            <person name="Tnah L.H."/>
            <person name="Lee C.T."/>
            <person name="Nishiyama T."/>
            <person name="Sese J."/>
            <person name="O'Brien M.J."/>
            <person name="Copetti D."/>
            <person name="Mohd Noor M.I."/>
            <person name="Ong R.C."/>
            <person name="Putra M."/>
            <person name="Sireger I.Z."/>
            <person name="Indrioko S."/>
            <person name="Kosugi Y."/>
            <person name="Izuno A."/>
            <person name="Isagi Y."/>
            <person name="Lee S.L."/>
            <person name="Shimizu K.K."/>
        </authorList>
    </citation>
    <scope>NUCLEOTIDE SEQUENCE [LARGE SCALE GENOMIC DNA]</scope>
    <source>
        <strain evidence="1">214</strain>
    </source>
</reference>
<comment type="caution">
    <text evidence="1">The sequence shown here is derived from an EMBL/GenBank/DDBJ whole genome shotgun (WGS) entry which is preliminary data.</text>
</comment>
<evidence type="ECO:0000313" key="2">
    <source>
        <dbReference type="Proteomes" id="UP001054252"/>
    </source>
</evidence>
<sequence>MTTSPSFSSSSAATSASSTSWFSGIVRGRSDRSSSVKMSNSSVSGMGAADFGGPIKGKNQFRGLLFKYGSKPIQVVLKAANL</sequence>
<protein>
    <submittedName>
        <fullName evidence="1">Uncharacterized protein</fullName>
    </submittedName>
</protein>
<keyword evidence="2" id="KW-1185">Reference proteome</keyword>
<dbReference type="Proteomes" id="UP001054252">
    <property type="component" value="Unassembled WGS sequence"/>
</dbReference>
<dbReference type="EMBL" id="BPVZ01000053">
    <property type="protein sequence ID" value="GKV19530.1"/>
    <property type="molecule type" value="Genomic_DNA"/>
</dbReference>
<organism evidence="1 2">
    <name type="scientific">Rubroshorea leprosula</name>
    <dbReference type="NCBI Taxonomy" id="152421"/>
    <lineage>
        <taxon>Eukaryota</taxon>
        <taxon>Viridiplantae</taxon>
        <taxon>Streptophyta</taxon>
        <taxon>Embryophyta</taxon>
        <taxon>Tracheophyta</taxon>
        <taxon>Spermatophyta</taxon>
        <taxon>Magnoliopsida</taxon>
        <taxon>eudicotyledons</taxon>
        <taxon>Gunneridae</taxon>
        <taxon>Pentapetalae</taxon>
        <taxon>rosids</taxon>
        <taxon>malvids</taxon>
        <taxon>Malvales</taxon>
        <taxon>Dipterocarpaceae</taxon>
        <taxon>Rubroshorea</taxon>
    </lineage>
</organism>
<accession>A0AAV5K8H4</accession>
<name>A0AAV5K8H4_9ROSI</name>
<dbReference type="AlphaFoldDB" id="A0AAV5K8H4"/>
<gene>
    <name evidence="1" type="ORF">SLEP1_g29774</name>
</gene>
<proteinExistence type="predicted"/>